<evidence type="ECO:0000259" key="4">
    <source>
        <dbReference type="PROSITE" id="PS51371"/>
    </source>
</evidence>
<evidence type="ECO:0000313" key="6">
    <source>
        <dbReference type="Proteomes" id="UP000769156"/>
    </source>
</evidence>
<organism evidence="5 6">
    <name type="scientific">Lachnoclostridium phocaeense</name>
    <dbReference type="NCBI Taxonomy" id="1871021"/>
    <lineage>
        <taxon>Bacteria</taxon>
        <taxon>Bacillati</taxon>
        <taxon>Bacillota</taxon>
        <taxon>Clostridia</taxon>
        <taxon>Lachnospirales</taxon>
        <taxon>Lachnospiraceae</taxon>
    </lineage>
</organism>
<dbReference type="PANTHER" id="PTHR22777">
    <property type="entry name" value="HEMOLYSIN-RELATED"/>
    <property type="match status" value="1"/>
</dbReference>
<dbReference type="RefSeq" id="WP_281725467.1">
    <property type="nucleotide sequence ID" value="NZ_CALKQL010000029.1"/>
</dbReference>
<dbReference type="Proteomes" id="UP000769156">
    <property type="component" value="Unassembled WGS sequence"/>
</dbReference>
<dbReference type="InterPro" id="IPR000644">
    <property type="entry name" value="CBS_dom"/>
</dbReference>
<dbReference type="CDD" id="cd04590">
    <property type="entry name" value="CBS_pair_CorC_HlyC_assoc"/>
    <property type="match status" value="1"/>
</dbReference>
<dbReference type="Gene3D" id="3.10.580.10">
    <property type="entry name" value="CBS-domain"/>
    <property type="match status" value="1"/>
</dbReference>
<evidence type="ECO:0000256" key="1">
    <source>
        <dbReference type="ARBA" id="ARBA00022737"/>
    </source>
</evidence>
<dbReference type="InterPro" id="IPR044751">
    <property type="entry name" value="Ion_transp-like_CBS"/>
</dbReference>
<dbReference type="FunFam" id="3.10.580.10:FF:000002">
    <property type="entry name" value="Magnesium/cobalt efflux protein CorC"/>
    <property type="match status" value="1"/>
</dbReference>
<dbReference type="PROSITE" id="PS51371">
    <property type="entry name" value="CBS"/>
    <property type="match status" value="2"/>
</dbReference>
<dbReference type="EMBL" id="DYVY01000095">
    <property type="protein sequence ID" value="HJF94311.1"/>
    <property type="molecule type" value="Genomic_DNA"/>
</dbReference>
<dbReference type="InterPro" id="IPR046342">
    <property type="entry name" value="CBS_dom_sf"/>
</dbReference>
<protein>
    <submittedName>
        <fullName evidence="5">Hemolysin family protein</fullName>
    </submittedName>
</protein>
<evidence type="ECO:0000256" key="2">
    <source>
        <dbReference type="ARBA" id="ARBA00023122"/>
    </source>
</evidence>
<dbReference type="AlphaFoldDB" id="A0A921I2M1"/>
<keyword evidence="1" id="KW-0677">Repeat</keyword>
<dbReference type="SUPFAM" id="SSF54631">
    <property type="entry name" value="CBS-domain pair"/>
    <property type="match status" value="1"/>
</dbReference>
<dbReference type="InterPro" id="IPR005170">
    <property type="entry name" value="Transptr-assoc_dom"/>
</dbReference>
<evidence type="ECO:0000256" key="3">
    <source>
        <dbReference type="PROSITE-ProRule" id="PRU00703"/>
    </source>
</evidence>
<feature type="domain" description="CBS" evidence="4">
    <location>
        <begin position="118"/>
        <end position="175"/>
    </location>
</feature>
<comment type="caution">
    <text evidence="5">The sequence shown here is derived from an EMBL/GenBank/DDBJ whole genome shotgun (WGS) entry which is preliminary data.</text>
</comment>
<dbReference type="Gene3D" id="3.30.465.10">
    <property type="match status" value="1"/>
</dbReference>
<sequence length="266" mass="30911">MEEGSLFQRMKQMFQEDEGLKEKPELDQEATELIRNIFRYMDKDARDIMTHRRDIVAIDGEETLEDALKFMLEENHSRFPIYHEDIDEIIGTMHLREAMVCYMNEELRDKPVSELKEYIRPVTFIPESKSIDTLFKEMQAKKKHLVIVLDEYGQTSGLVAMEDILEEIMGNILDEYDEEEETIIRQADGSVTASGFADLEDLEDMLGISLDTEEYETLNGFLTGQLDRIPGEDEHCVVEFEGYRFTVLKVDNNAIQSVRIEKTDGE</sequence>
<dbReference type="Pfam" id="PF00571">
    <property type="entry name" value="CBS"/>
    <property type="match status" value="2"/>
</dbReference>
<reference evidence="5" key="1">
    <citation type="journal article" date="2021" name="PeerJ">
        <title>Extensive microbial diversity within the chicken gut microbiome revealed by metagenomics and culture.</title>
        <authorList>
            <person name="Gilroy R."/>
            <person name="Ravi A."/>
            <person name="Getino M."/>
            <person name="Pursley I."/>
            <person name="Horton D.L."/>
            <person name="Alikhan N.F."/>
            <person name="Baker D."/>
            <person name="Gharbi K."/>
            <person name="Hall N."/>
            <person name="Watson M."/>
            <person name="Adriaenssens E.M."/>
            <person name="Foster-Nyarko E."/>
            <person name="Jarju S."/>
            <person name="Secka A."/>
            <person name="Antonio M."/>
            <person name="Oren A."/>
            <person name="Chaudhuri R.R."/>
            <person name="La Ragione R."/>
            <person name="Hildebrand F."/>
            <person name="Pallen M.J."/>
        </authorList>
    </citation>
    <scope>NUCLEOTIDE SEQUENCE</scope>
    <source>
        <strain evidence="5">ChiSjej5B23-16112</strain>
    </source>
</reference>
<feature type="domain" description="CBS" evidence="4">
    <location>
        <begin position="49"/>
        <end position="110"/>
    </location>
</feature>
<keyword evidence="2 3" id="KW-0129">CBS domain</keyword>
<dbReference type="InterPro" id="IPR036318">
    <property type="entry name" value="FAD-bd_PCMH-like_sf"/>
</dbReference>
<gene>
    <name evidence="5" type="ORF">K8V82_05905</name>
</gene>
<dbReference type="SUPFAM" id="SSF56176">
    <property type="entry name" value="FAD-binding/transporter-associated domain-like"/>
    <property type="match status" value="1"/>
</dbReference>
<reference evidence="5" key="2">
    <citation type="submission" date="2021-09" db="EMBL/GenBank/DDBJ databases">
        <authorList>
            <person name="Gilroy R."/>
        </authorList>
    </citation>
    <scope>NUCLEOTIDE SEQUENCE</scope>
    <source>
        <strain evidence="5">ChiSjej5B23-16112</strain>
    </source>
</reference>
<dbReference type="PANTHER" id="PTHR22777:SF17">
    <property type="entry name" value="UPF0053 PROTEIN SLL0260"/>
    <property type="match status" value="1"/>
</dbReference>
<name>A0A921I2M1_9FIRM</name>
<dbReference type="SMART" id="SM01091">
    <property type="entry name" value="CorC_HlyC"/>
    <property type="match status" value="1"/>
</dbReference>
<evidence type="ECO:0000313" key="5">
    <source>
        <dbReference type="EMBL" id="HJF94311.1"/>
    </source>
</evidence>
<dbReference type="GO" id="GO:0050660">
    <property type="term" value="F:flavin adenine dinucleotide binding"/>
    <property type="evidence" value="ECO:0007669"/>
    <property type="project" value="InterPro"/>
</dbReference>
<dbReference type="InterPro" id="IPR016169">
    <property type="entry name" value="FAD-bd_PCMH_sub2"/>
</dbReference>
<accession>A0A921I2M1</accession>
<dbReference type="Pfam" id="PF03471">
    <property type="entry name" value="CorC_HlyC"/>
    <property type="match status" value="1"/>
</dbReference>
<proteinExistence type="predicted"/>